<dbReference type="Gene3D" id="3.40.50.12370">
    <property type="match status" value="1"/>
</dbReference>
<reference evidence="3 4" key="1">
    <citation type="submission" date="2016-11" db="EMBL/GenBank/DDBJ databases">
        <title>Study of marine rhodopsin-containing bacteria.</title>
        <authorList>
            <person name="Yoshizawa S."/>
            <person name="Kumagai Y."/>
            <person name="Kogure K."/>
        </authorList>
    </citation>
    <scope>NUCLEOTIDE SEQUENCE [LARGE SCALE GENOMIC DNA]</scope>
    <source>
        <strain evidence="3 4">SAORIC-28</strain>
    </source>
</reference>
<dbReference type="InterPro" id="IPR006016">
    <property type="entry name" value="UspA"/>
</dbReference>
<dbReference type="AlphaFoldDB" id="A0A271IYQ4"/>
<feature type="domain" description="UspA" evidence="2">
    <location>
        <begin position="136"/>
        <end position="271"/>
    </location>
</feature>
<dbReference type="PRINTS" id="PR01438">
    <property type="entry name" value="UNVRSLSTRESS"/>
</dbReference>
<evidence type="ECO:0000313" key="4">
    <source>
        <dbReference type="Proteomes" id="UP000216339"/>
    </source>
</evidence>
<sequence>MLSLQTILFPTDGSPRAEAARPLADRLARRTGATLHVLRVEVIPPVADLRFDPAPRPPGKAEAGVLEVHRRFPTAGDAIALYAEEAAVDLIVMGTHGRTGVDRLTLGSTAERVLRQAPCPVLTVGPDATPHAEGPVLAPLAFDSASDLVLETAAALAEDEGVPLVAVHVIEPSTLPLPYAMTLPPFDPAELIGRVEATLGRWTAAVAERVPVTIEARVGTPGSEVVGAARESGAGLVVQASHGRRGLSRWLLGSVAEGVVRHAPCPVLTLRIGARGLRLGAEADLRPVPRDEWADLFDALSERAARSPHTVSLAVVSPDAEGAVYDAAPLIGITYDPHDDAVEVLVEGGGHHALRPFAVRAEAGAWAPDAARDAGARGPWAVEVVRADGTRERLVMAERAPEAAGAVHA</sequence>
<comment type="similarity">
    <text evidence="1">Belongs to the universal stress protein A family.</text>
</comment>
<dbReference type="EMBL" id="MQWD01000001">
    <property type="protein sequence ID" value="PAP75934.1"/>
    <property type="molecule type" value="Genomic_DNA"/>
</dbReference>
<evidence type="ECO:0000313" key="3">
    <source>
        <dbReference type="EMBL" id="PAP75934.1"/>
    </source>
</evidence>
<gene>
    <name evidence="3" type="ORF">BSZ37_05510</name>
</gene>
<dbReference type="PANTHER" id="PTHR46268">
    <property type="entry name" value="STRESS RESPONSE PROTEIN NHAX"/>
    <property type="match status" value="1"/>
</dbReference>
<dbReference type="RefSeq" id="WP_095509576.1">
    <property type="nucleotide sequence ID" value="NZ_MQWD01000001.1"/>
</dbReference>
<protein>
    <recommendedName>
        <fullName evidence="2">UspA domain-containing protein</fullName>
    </recommendedName>
</protein>
<dbReference type="OrthoDB" id="9788959at2"/>
<dbReference type="InterPro" id="IPR035223">
    <property type="entry name" value="DUF5335"/>
</dbReference>
<evidence type="ECO:0000256" key="1">
    <source>
        <dbReference type="ARBA" id="ARBA00008791"/>
    </source>
</evidence>
<proteinExistence type="inferred from homology"/>
<dbReference type="InterPro" id="IPR006015">
    <property type="entry name" value="Universal_stress_UspA"/>
</dbReference>
<dbReference type="Gene3D" id="3.40.50.620">
    <property type="entry name" value="HUPs"/>
    <property type="match status" value="2"/>
</dbReference>
<evidence type="ECO:0000259" key="2">
    <source>
        <dbReference type="Pfam" id="PF00582"/>
    </source>
</evidence>
<name>A0A271IYQ4_9BACT</name>
<organism evidence="3 4">
    <name type="scientific">Rubrivirga marina</name>
    <dbReference type="NCBI Taxonomy" id="1196024"/>
    <lineage>
        <taxon>Bacteria</taxon>
        <taxon>Pseudomonadati</taxon>
        <taxon>Rhodothermota</taxon>
        <taxon>Rhodothermia</taxon>
        <taxon>Rhodothermales</taxon>
        <taxon>Rubricoccaceae</taxon>
        <taxon>Rubrivirga</taxon>
    </lineage>
</organism>
<dbReference type="Pfam" id="PF00582">
    <property type="entry name" value="Usp"/>
    <property type="match status" value="2"/>
</dbReference>
<dbReference type="InterPro" id="IPR014729">
    <property type="entry name" value="Rossmann-like_a/b/a_fold"/>
</dbReference>
<comment type="caution">
    <text evidence="3">The sequence shown here is derived from an EMBL/GenBank/DDBJ whole genome shotgun (WGS) entry which is preliminary data.</text>
</comment>
<dbReference type="Proteomes" id="UP000216339">
    <property type="component" value="Unassembled WGS sequence"/>
</dbReference>
<accession>A0A271IYQ4</accession>
<dbReference type="Pfam" id="PF17269">
    <property type="entry name" value="DUF5335"/>
    <property type="match status" value="1"/>
</dbReference>
<dbReference type="SUPFAM" id="SSF52402">
    <property type="entry name" value="Adenine nucleotide alpha hydrolases-like"/>
    <property type="match status" value="2"/>
</dbReference>
<dbReference type="CDD" id="cd00293">
    <property type="entry name" value="USP-like"/>
    <property type="match status" value="2"/>
</dbReference>
<feature type="domain" description="UspA" evidence="2">
    <location>
        <begin position="5"/>
        <end position="124"/>
    </location>
</feature>
<keyword evidence="4" id="KW-1185">Reference proteome</keyword>
<dbReference type="PANTHER" id="PTHR46268:SF6">
    <property type="entry name" value="UNIVERSAL STRESS PROTEIN UP12"/>
    <property type="match status" value="1"/>
</dbReference>